<evidence type="ECO:0000313" key="5">
    <source>
        <dbReference type="Proteomes" id="UP000053257"/>
    </source>
</evidence>
<dbReference type="PROSITE" id="PS51257">
    <property type="entry name" value="PROKAR_LIPOPROTEIN"/>
    <property type="match status" value="1"/>
</dbReference>
<organism evidence="4 5">
    <name type="scientific">Phlebiopsis gigantea (strain 11061_1 CR5-6)</name>
    <name type="common">White-rot fungus</name>
    <name type="synonym">Peniophora gigantea</name>
    <dbReference type="NCBI Taxonomy" id="745531"/>
    <lineage>
        <taxon>Eukaryota</taxon>
        <taxon>Fungi</taxon>
        <taxon>Dikarya</taxon>
        <taxon>Basidiomycota</taxon>
        <taxon>Agaricomycotina</taxon>
        <taxon>Agaricomycetes</taxon>
        <taxon>Polyporales</taxon>
        <taxon>Phanerochaetaceae</taxon>
        <taxon>Phlebiopsis</taxon>
    </lineage>
</organism>
<keyword evidence="5" id="KW-1185">Reference proteome</keyword>
<dbReference type="AlphaFoldDB" id="A0A0C3S6I7"/>
<keyword evidence="1 2" id="KW-0732">Signal</keyword>
<dbReference type="InterPro" id="IPR018466">
    <property type="entry name" value="Kre9/Knh1-like_N"/>
</dbReference>
<feature type="domain" description="Yeast cell wall synthesis Kre9/Knh1-like N-terminal" evidence="3">
    <location>
        <begin position="32"/>
        <end position="106"/>
    </location>
</feature>
<dbReference type="HOGENOM" id="CLU_083660_2_1_1"/>
<evidence type="ECO:0000256" key="1">
    <source>
        <dbReference type="ARBA" id="ARBA00022729"/>
    </source>
</evidence>
<feature type="signal peptide" evidence="2">
    <location>
        <begin position="1"/>
        <end position="20"/>
    </location>
</feature>
<accession>A0A0C3S6I7</accession>
<evidence type="ECO:0000256" key="2">
    <source>
        <dbReference type="SAM" id="SignalP"/>
    </source>
</evidence>
<evidence type="ECO:0000313" key="4">
    <source>
        <dbReference type="EMBL" id="KIP06222.1"/>
    </source>
</evidence>
<protein>
    <recommendedName>
        <fullName evidence="3">Yeast cell wall synthesis Kre9/Knh1-like N-terminal domain-containing protein</fullName>
    </recommendedName>
</protein>
<dbReference type="Pfam" id="PF10342">
    <property type="entry name" value="Kre9_KNH"/>
    <property type="match status" value="1"/>
</dbReference>
<dbReference type="EMBL" id="KN840523">
    <property type="protein sequence ID" value="KIP06222.1"/>
    <property type="molecule type" value="Genomic_DNA"/>
</dbReference>
<sequence length="116" mass="11832">MFSKATLFATVLAACIGASAAPQEIWNPKITSPDAGTVWPAGSTQLVTWDTSDAPASISEQSGILLAANDHPLAQGFDLRSGSQSVTIPADTAPGSDYQIVLLGDSGNLSGAFIIV</sequence>
<proteinExistence type="predicted"/>
<evidence type="ECO:0000259" key="3">
    <source>
        <dbReference type="Pfam" id="PF10342"/>
    </source>
</evidence>
<name>A0A0C3S6I7_PHLG1</name>
<dbReference type="STRING" id="745531.A0A0C3S6I7"/>
<feature type="chain" id="PRO_5002181245" description="Yeast cell wall synthesis Kre9/Knh1-like N-terminal domain-containing protein" evidence="2">
    <location>
        <begin position="21"/>
        <end position="116"/>
    </location>
</feature>
<reference evidence="4 5" key="1">
    <citation type="journal article" date="2014" name="PLoS Genet.">
        <title>Analysis of the Phlebiopsis gigantea genome, transcriptome and secretome provides insight into its pioneer colonization strategies of wood.</title>
        <authorList>
            <person name="Hori C."/>
            <person name="Ishida T."/>
            <person name="Igarashi K."/>
            <person name="Samejima M."/>
            <person name="Suzuki H."/>
            <person name="Master E."/>
            <person name="Ferreira P."/>
            <person name="Ruiz-Duenas F.J."/>
            <person name="Held B."/>
            <person name="Canessa P."/>
            <person name="Larrondo L.F."/>
            <person name="Schmoll M."/>
            <person name="Druzhinina I.S."/>
            <person name="Kubicek C.P."/>
            <person name="Gaskell J.A."/>
            <person name="Kersten P."/>
            <person name="St John F."/>
            <person name="Glasner J."/>
            <person name="Sabat G."/>
            <person name="Splinter BonDurant S."/>
            <person name="Syed K."/>
            <person name="Yadav J."/>
            <person name="Mgbeahuruike A.C."/>
            <person name="Kovalchuk A."/>
            <person name="Asiegbu F.O."/>
            <person name="Lackner G."/>
            <person name="Hoffmeister D."/>
            <person name="Rencoret J."/>
            <person name="Gutierrez A."/>
            <person name="Sun H."/>
            <person name="Lindquist E."/>
            <person name="Barry K."/>
            <person name="Riley R."/>
            <person name="Grigoriev I.V."/>
            <person name="Henrissat B."/>
            <person name="Kues U."/>
            <person name="Berka R.M."/>
            <person name="Martinez A.T."/>
            <person name="Covert S.F."/>
            <person name="Blanchette R.A."/>
            <person name="Cullen D."/>
        </authorList>
    </citation>
    <scope>NUCLEOTIDE SEQUENCE [LARGE SCALE GENOMIC DNA]</scope>
    <source>
        <strain evidence="4 5">11061_1 CR5-6</strain>
    </source>
</reference>
<dbReference type="Proteomes" id="UP000053257">
    <property type="component" value="Unassembled WGS sequence"/>
</dbReference>
<dbReference type="OrthoDB" id="2317741at2759"/>
<gene>
    <name evidence="4" type="ORF">PHLGIDRAFT_73062</name>
</gene>